<dbReference type="PANTHER" id="PTHR43630">
    <property type="entry name" value="POLY-BETA-1,6-N-ACETYL-D-GLUCOSAMINE SYNTHASE"/>
    <property type="match status" value="1"/>
</dbReference>
<dbReference type="InterPro" id="IPR001173">
    <property type="entry name" value="Glyco_trans_2-like"/>
</dbReference>
<gene>
    <name evidence="3" type="ORF">HZF06_16960</name>
</gene>
<dbReference type="EMBL" id="CP059378">
    <property type="protein sequence ID" value="QLY78762.1"/>
    <property type="molecule type" value="Genomic_DNA"/>
</dbReference>
<feature type="domain" description="Glycosyltransferase 2-like" evidence="2">
    <location>
        <begin position="3"/>
        <end position="136"/>
    </location>
</feature>
<reference evidence="3 4" key="1">
    <citation type="submission" date="2020-07" db="EMBL/GenBank/DDBJ databases">
        <title>Electron transfer.</title>
        <authorList>
            <person name="Huang L."/>
            <person name="Liu X."/>
            <person name="Zhou S."/>
        </authorList>
    </citation>
    <scope>NUCLEOTIDE SEQUENCE [LARGE SCALE GENOMIC DNA]</scope>
    <source>
        <strain evidence="3 4">Lx1</strain>
    </source>
</reference>
<evidence type="ECO:0000256" key="1">
    <source>
        <dbReference type="PROSITE-ProRule" id="PRU00339"/>
    </source>
</evidence>
<evidence type="ECO:0000313" key="4">
    <source>
        <dbReference type="Proteomes" id="UP000512286"/>
    </source>
</evidence>
<feature type="repeat" description="TPR" evidence="1">
    <location>
        <begin position="197"/>
        <end position="230"/>
    </location>
</feature>
<evidence type="ECO:0000259" key="2">
    <source>
        <dbReference type="Pfam" id="PF00535"/>
    </source>
</evidence>
<dbReference type="Gene3D" id="1.25.40.10">
    <property type="entry name" value="Tetratricopeptide repeat domain"/>
    <property type="match status" value="1"/>
</dbReference>
<dbReference type="PANTHER" id="PTHR43630:SF2">
    <property type="entry name" value="GLYCOSYLTRANSFERASE"/>
    <property type="match status" value="1"/>
</dbReference>
<accession>A0A7D6ZW98</accession>
<dbReference type="Pfam" id="PF13181">
    <property type="entry name" value="TPR_8"/>
    <property type="match status" value="1"/>
</dbReference>
<keyword evidence="1" id="KW-0802">TPR repeat</keyword>
<evidence type="ECO:0000313" key="3">
    <source>
        <dbReference type="EMBL" id="QLY78762.1"/>
    </source>
</evidence>
<dbReference type="InterPro" id="IPR019734">
    <property type="entry name" value="TPR_rpt"/>
</dbReference>
<name>A0A7D6ZW98_9CLOT</name>
<dbReference type="GO" id="GO:0016740">
    <property type="term" value="F:transferase activity"/>
    <property type="evidence" value="ECO:0007669"/>
    <property type="project" value="UniProtKB-KW"/>
</dbReference>
<proteinExistence type="predicted"/>
<dbReference type="InterPro" id="IPR011990">
    <property type="entry name" value="TPR-like_helical_dom_sf"/>
</dbReference>
<dbReference type="Proteomes" id="UP000512286">
    <property type="component" value="Chromosome"/>
</dbReference>
<dbReference type="Pfam" id="PF00535">
    <property type="entry name" value="Glycos_transf_2"/>
    <property type="match status" value="1"/>
</dbReference>
<keyword evidence="3" id="KW-0808">Transferase</keyword>
<dbReference type="Gene3D" id="3.90.550.10">
    <property type="entry name" value="Spore Coat Polysaccharide Biosynthesis Protein SpsA, Chain A"/>
    <property type="match status" value="1"/>
</dbReference>
<dbReference type="PROSITE" id="PS50005">
    <property type="entry name" value="TPR"/>
    <property type="match status" value="1"/>
</dbReference>
<dbReference type="Pfam" id="PF12895">
    <property type="entry name" value="ANAPC3"/>
    <property type="match status" value="1"/>
</dbReference>
<dbReference type="SMART" id="SM00028">
    <property type="entry name" value="TPR"/>
    <property type="match status" value="3"/>
</dbReference>
<dbReference type="SUPFAM" id="SSF53448">
    <property type="entry name" value="Nucleotide-diphospho-sugar transferases"/>
    <property type="match status" value="1"/>
</dbReference>
<dbReference type="RefSeq" id="WP_181601051.1">
    <property type="nucleotide sequence ID" value="NZ_CP059378.1"/>
</dbReference>
<dbReference type="KEGG" id="cint:HZF06_16960"/>
<dbReference type="AlphaFoldDB" id="A0A7D6ZW98"/>
<dbReference type="InterPro" id="IPR029044">
    <property type="entry name" value="Nucleotide-diphossugar_trans"/>
</dbReference>
<protein>
    <submittedName>
        <fullName evidence="3">Glycosyltransferase</fullName>
    </submittedName>
</protein>
<sequence>MISLCMIVKNEERNIANCLSSIKDIVDEIIIVDTGSSDKTKEVASEFTKNIYDYKWQNDFGNARNYSISKANNDWILVLDGDENIVGYDKESVLNFVKLSSIDCIGRIKRFNTFDRQGEVKTYIERVNRVFNKKYYKYEGIVHEQLVPINNLIGKMIPVDIEVEHIGYTTEIINSTNKIKRNIGLLKEMLLKAPNDIYILYQLGKSYYMNGEYKEAYNHFKEAIGLLDEDVFLLEYIEDLIESYGYCLINLGKYQEALYIEKYEKYYRNEVDFIFLKALIYMNNSRFQESAEIFLKCLDMKEGKLLGTNSYLALYNIGVIFECLGFMKEACEYYRLCGSYEPALKRIETIIKV</sequence>
<organism evidence="3 4">
    <name type="scientific">Clostridium intestinale</name>
    <dbReference type="NCBI Taxonomy" id="36845"/>
    <lineage>
        <taxon>Bacteria</taxon>
        <taxon>Bacillati</taxon>
        <taxon>Bacillota</taxon>
        <taxon>Clostridia</taxon>
        <taxon>Eubacteriales</taxon>
        <taxon>Clostridiaceae</taxon>
        <taxon>Clostridium</taxon>
    </lineage>
</organism>
<dbReference type="CDD" id="cd02511">
    <property type="entry name" value="Beta4Glucosyltransferase"/>
    <property type="match status" value="1"/>
</dbReference>
<dbReference type="SUPFAM" id="SSF48452">
    <property type="entry name" value="TPR-like"/>
    <property type="match status" value="1"/>
</dbReference>